<evidence type="ECO:0000313" key="2">
    <source>
        <dbReference type="EMBL" id="GAA0138786.1"/>
    </source>
</evidence>
<dbReference type="EMBL" id="BAABME010000036">
    <property type="protein sequence ID" value="GAA0138786.1"/>
    <property type="molecule type" value="Genomic_DNA"/>
</dbReference>
<dbReference type="PANTHER" id="PTHR46890">
    <property type="entry name" value="NON-LTR RETROLELEMENT REVERSE TRANSCRIPTASE-LIKE PROTEIN-RELATED"/>
    <property type="match status" value="1"/>
</dbReference>
<dbReference type="Pfam" id="PF00078">
    <property type="entry name" value="RVT_1"/>
    <property type="match status" value="1"/>
</dbReference>
<evidence type="ECO:0000313" key="3">
    <source>
        <dbReference type="Proteomes" id="UP001454036"/>
    </source>
</evidence>
<feature type="domain" description="Reverse transcriptase" evidence="1">
    <location>
        <begin position="1"/>
        <end position="85"/>
    </location>
</feature>
<dbReference type="PANTHER" id="PTHR46890:SF48">
    <property type="entry name" value="RNA-DIRECTED DNA POLYMERASE"/>
    <property type="match status" value="1"/>
</dbReference>
<evidence type="ECO:0000259" key="1">
    <source>
        <dbReference type="PROSITE" id="PS50878"/>
    </source>
</evidence>
<organism evidence="2 3">
    <name type="scientific">Lithospermum erythrorhizon</name>
    <name type="common">Purple gromwell</name>
    <name type="synonym">Lithospermum officinale var. erythrorhizon</name>
    <dbReference type="NCBI Taxonomy" id="34254"/>
    <lineage>
        <taxon>Eukaryota</taxon>
        <taxon>Viridiplantae</taxon>
        <taxon>Streptophyta</taxon>
        <taxon>Embryophyta</taxon>
        <taxon>Tracheophyta</taxon>
        <taxon>Spermatophyta</taxon>
        <taxon>Magnoliopsida</taxon>
        <taxon>eudicotyledons</taxon>
        <taxon>Gunneridae</taxon>
        <taxon>Pentapetalae</taxon>
        <taxon>asterids</taxon>
        <taxon>lamiids</taxon>
        <taxon>Boraginales</taxon>
        <taxon>Boraginaceae</taxon>
        <taxon>Boraginoideae</taxon>
        <taxon>Lithospermeae</taxon>
        <taxon>Lithospermum</taxon>
    </lineage>
</organism>
<reference evidence="2 3" key="1">
    <citation type="submission" date="2024-01" db="EMBL/GenBank/DDBJ databases">
        <title>The complete chloroplast genome sequence of Lithospermum erythrorhizon: insights into the phylogenetic relationship among Boraginaceae species and the maternal lineages of purple gromwells.</title>
        <authorList>
            <person name="Okada T."/>
            <person name="Watanabe K."/>
        </authorList>
    </citation>
    <scope>NUCLEOTIDE SEQUENCE [LARGE SCALE GENOMIC DNA]</scope>
</reference>
<accession>A0AAV3NJX6</accession>
<name>A0AAV3NJX6_LITER</name>
<keyword evidence="3" id="KW-1185">Reference proteome</keyword>
<proteinExistence type="predicted"/>
<protein>
    <recommendedName>
        <fullName evidence="1">Reverse transcriptase domain-containing protein</fullName>
    </recommendedName>
</protein>
<dbReference type="InterPro" id="IPR052343">
    <property type="entry name" value="Retrotransposon-Effector_Assoc"/>
</dbReference>
<dbReference type="PROSITE" id="PS50878">
    <property type="entry name" value="RT_POL"/>
    <property type="match status" value="1"/>
</dbReference>
<gene>
    <name evidence="2" type="ORF">LIER_00466</name>
</gene>
<dbReference type="Proteomes" id="UP001454036">
    <property type="component" value="Unassembled WGS sequence"/>
</dbReference>
<dbReference type="InterPro" id="IPR000477">
    <property type="entry name" value="RT_dom"/>
</dbReference>
<comment type="caution">
    <text evidence="2">The sequence shown here is derived from an EMBL/GenBank/DDBJ whole genome shotgun (WGS) entry which is preliminary data.</text>
</comment>
<sequence length="85" mass="9780">MTNFRPIALCNTVAKVIAKALAMRLKNVLPTIILETQSAFVSNRLITDNVLLSYELHHFIKHKKTGKDDFMSIKLDMMKAYDRIE</sequence>
<dbReference type="AlphaFoldDB" id="A0AAV3NJX6"/>